<evidence type="ECO:0000256" key="1">
    <source>
        <dbReference type="ARBA" id="ARBA00022801"/>
    </source>
</evidence>
<dbReference type="Gene3D" id="3.40.50.1820">
    <property type="entry name" value="alpha/beta hydrolase"/>
    <property type="match status" value="1"/>
</dbReference>
<organism evidence="3 4">
    <name type="scientific">Candidatus Daviesbacteria bacterium RIFCSPHIGHO2_01_FULL_41_23</name>
    <dbReference type="NCBI Taxonomy" id="1797764"/>
    <lineage>
        <taxon>Bacteria</taxon>
        <taxon>Candidatus Daviesiibacteriota</taxon>
    </lineage>
</organism>
<keyword evidence="1" id="KW-0378">Hydrolase</keyword>
<feature type="domain" description="AB hydrolase-1" evidence="2">
    <location>
        <begin position="21"/>
        <end position="121"/>
    </location>
</feature>
<dbReference type="PANTHER" id="PTHR43798">
    <property type="entry name" value="MONOACYLGLYCEROL LIPASE"/>
    <property type="match status" value="1"/>
</dbReference>
<dbReference type="GO" id="GO:0016787">
    <property type="term" value="F:hydrolase activity"/>
    <property type="evidence" value="ECO:0007669"/>
    <property type="project" value="UniProtKB-KW"/>
</dbReference>
<dbReference type="InterPro" id="IPR029058">
    <property type="entry name" value="AB_hydrolase_fold"/>
</dbReference>
<dbReference type="GO" id="GO:0016020">
    <property type="term" value="C:membrane"/>
    <property type="evidence" value="ECO:0007669"/>
    <property type="project" value="TreeGrafter"/>
</dbReference>
<reference evidence="3 4" key="1">
    <citation type="journal article" date="2016" name="Nat. Commun.">
        <title>Thousands of microbial genomes shed light on interconnected biogeochemical processes in an aquifer system.</title>
        <authorList>
            <person name="Anantharaman K."/>
            <person name="Brown C.T."/>
            <person name="Hug L.A."/>
            <person name="Sharon I."/>
            <person name="Castelle C.J."/>
            <person name="Probst A.J."/>
            <person name="Thomas B.C."/>
            <person name="Singh A."/>
            <person name="Wilkins M.J."/>
            <person name="Karaoz U."/>
            <person name="Brodie E.L."/>
            <person name="Williams K.H."/>
            <person name="Hubbard S.S."/>
            <person name="Banfield J.F."/>
        </authorList>
    </citation>
    <scope>NUCLEOTIDE SEQUENCE [LARGE SCALE GENOMIC DNA]</scope>
</reference>
<evidence type="ECO:0000313" key="3">
    <source>
        <dbReference type="EMBL" id="OGE19373.1"/>
    </source>
</evidence>
<dbReference type="InterPro" id="IPR000073">
    <property type="entry name" value="AB_hydrolase_1"/>
</dbReference>
<dbReference type="AlphaFoldDB" id="A0A1F5ISN4"/>
<dbReference type="PANTHER" id="PTHR43798:SF31">
    <property type="entry name" value="AB HYDROLASE SUPERFAMILY PROTEIN YCLE"/>
    <property type="match status" value="1"/>
</dbReference>
<accession>A0A1F5ISN4</accession>
<gene>
    <name evidence="3" type="ORF">A2871_00800</name>
</gene>
<dbReference type="SUPFAM" id="SSF53474">
    <property type="entry name" value="alpha/beta-Hydrolases"/>
    <property type="match status" value="1"/>
</dbReference>
<feature type="domain" description="AB hydrolase-1" evidence="2">
    <location>
        <begin position="186"/>
        <end position="233"/>
    </location>
</feature>
<evidence type="ECO:0000259" key="2">
    <source>
        <dbReference type="Pfam" id="PF00561"/>
    </source>
</evidence>
<dbReference type="EMBL" id="MFCR01000003">
    <property type="protein sequence ID" value="OGE19373.1"/>
    <property type="molecule type" value="Genomic_DNA"/>
</dbReference>
<dbReference type="Proteomes" id="UP000176336">
    <property type="component" value="Unassembled WGS sequence"/>
</dbReference>
<name>A0A1F5ISN4_9BACT</name>
<evidence type="ECO:0000313" key="4">
    <source>
        <dbReference type="Proteomes" id="UP000176336"/>
    </source>
</evidence>
<proteinExistence type="predicted"/>
<sequence length="247" mass="28279">MYSDIGGQNIYYQKVGRGKNLILIHGWGESVSSFWPIVDLLKEDFTLWLIDLPGFGKSDLPKRTFTALDFAKIIAGFIKKNNIEKPTVFGHSFGGKVAIQLAKTYPDLIDKLILEGSSGIKPERSFFQVLIFPFVKIGHFLLPNVFNIKSQIQNILYKKLESDYVNVGKMKDIFLRTIKENISVDLPKIQTETLLIWGEKDRAVPLKYGKKMYHLIPKSKLVVLENTGHFPHVKQAERVAYYVKDFI</sequence>
<dbReference type="PRINTS" id="PR00111">
    <property type="entry name" value="ABHYDROLASE"/>
</dbReference>
<dbReference type="InterPro" id="IPR050266">
    <property type="entry name" value="AB_hydrolase_sf"/>
</dbReference>
<dbReference type="Pfam" id="PF00561">
    <property type="entry name" value="Abhydrolase_1"/>
    <property type="match status" value="2"/>
</dbReference>
<comment type="caution">
    <text evidence="3">The sequence shown here is derived from an EMBL/GenBank/DDBJ whole genome shotgun (WGS) entry which is preliminary data.</text>
</comment>
<protein>
    <recommendedName>
        <fullName evidence="2">AB hydrolase-1 domain-containing protein</fullName>
    </recommendedName>
</protein>